<evidence type="ECO:0000313" key="8">
    <source>
        <dbReference type="EMBL" id="CAF5056237.1"/>
    </source>
</evidence>
<sequence>TFPYIVLLILVIRGCTLDGSKEGLLYFFKPKWSDLLKPEVWLKAAQQNFNSLGIAFGSLIAMSSYNNFHNDIIK</sequence>
<comment type="subcellular location">
    <subcellularLocation>
        <location evidence="1">Membrane</location>
        <topology evidence="1">Multi-pass membrane protein</topology>
    </subcellularLocation>
</comment>
<accession>A0A8S3GM97</accession>
<feature type="non-terminal residue" evidence="9">
    <location>
        <position position="1"/>
    </location>
</feature>
<dbReference type="GO" id="GO:0005886">
    <property type="term" value="C:plasma membrane"/>
    <property type="evidence" value="ECO:0007669"/>
    <property type="project" value="TreeGrafter"/>
</dbReference>
<dbReference type="EMBL" id="CAJOBH010227250">
    <property type="protein sequence ID" value="CAF5056237.1"/>
    <property type="molecule type" value="Genomic_DNA"/>
</dbReference>
<feature type="chain" id="PRO_5036274013" evidence="7">
    <location>
        <begin position="18"/>
        <end position="74"/>
    </location>
</feature>
<keyword evidence="7" id="KW-0732">Signal</keyword>
<keyword evidence="3" id="KW-0812">Transmembrane</keyword>
<protein>
    <submittedName>
        <fullName evidence="9">Uncharacterized protein</fullName>
    </submittedName>
</protein>
<dbReference type="GO" id="GO:0046872">
    <property type="term" value="F:metal ion binding"/>
    <property type="evidence" value="ECO:0007669"/>
    <property type="project" value="UniProtKB-KW"/>
</dbReference>
<evidence type="ECO:0000256" key="6">
    <source>
        <dbReference type="PIRSR" id="PIRSR600175-1"/>
    </source>
</evidence>
<evidence type="ECO:0000256" key="5">
    <source>
        <dbReference type="ARBA" id="ARBA00023136"/>
    </source>
</evidence>
<gene>
    <name evidence="8" type="ORF">BYL167_LOCUS58711</name>
    <name evidence="9" type="ORF">GIL414_LOCUS66397</name>
</gene>
<dbReference type="InterPro" id="IPR000175">
    <property type="entry name" value="Na/ntran_symport"/>
</dbReference>
<feature type="binding site" evidence="6">
    <location>
        <position position="51"/>
    </location>
    <ligand>
        <name>Na(+)</name>
        <dbReference type="ChEBI" id="CHEBI:29101"/>
        <label>1</label>
    </ligand>
</feature>
<dbReference type="EMBL" id="CAJOBJ010311774">
    <property type="protein sequence ID" value="CAF5167226.1"/>
    <property type="molecule type" value="Genomic_DNA"/>
</dbReference>
<evidence type="ECO:0000256" key="2">
    <source>
        <dbReference type="ARBA" id="ARBA00022448"/>
    </source>
</evidence>
<feature type="signal peptide" evidence="7">
    <location>
        <begin position="1"/>
        <end position="17"/>
    </location>
</feature>
<evidence type="ECO:0000256" key="3">
    <source>
        <dbReference type="ARBA" id="ARBA00022692"/>
    </source>
</evidence>
<keyword evidence="6" id="KW-0479">Metal-binding</keyword>
<dbReference type="AlphaFoldDB" id="A0A8S3GM97"/>
<dbReference type="PROSITE" id="PS50267">
    <property type="entry name" value="NA_NEUROTRAN_SYMP_3"/>
    <property type="match status" value="1"/>
</dbReference>
<dbReference type="Proteomes" id="UP000681720">
    <property type="component" value="Unassembled WGS sequence"/>
</dbReference>
<evidence type="ECO:0000256" key="7">
    <source>
        <dbReference type="SAM" id="SignalP"/>
    </source>
</evidence>
<dbReference type="PANTHER" id="PTHR11616:SF303">
    <property type="entry name" value="SODIUM- AND CHLORIDE-DEPENDENT GABA TRANSPORTER INE"/>
    <property type="match status" value="1"/>
</dbReference>
<evidence type="ECO:0000256" key="1">
    <source>
        <dbReference type="ARBA" id="ARBA00004141"/>
    </source>
</evidence>
<keyword evidence="2" id="KW-0813">Transport</keyword>
<dbReference type="PANTHER" id="PTHR11616">
    <property type="entry name" value="SODIUM/CHLORIDE DEPENDENT TRANSPORTER"/>
    <property type="match status" value="1"/>
</dbReference>
<keyword evidence="6" id="KW-0915">Sodium</keyword>
<dbReference type="Pfam" id="PF00209">
    <property type="entry name" value="SNF"/>
    <property type="match status" value="1"/>
</dbReference>
<dbReference type="Proteomes" id="UP000681967">
    <property type="component" value="Unassembled WGS sequence"/>
</dbReference>
<organism evidence="9 10">
    <name type="scientific">Rotaria magnacalcarata</name>
    <dbReference type="NCBI Taxonomy" id="392030"/>
    <lineage>
        <taxon>Eukaryota</taxon>
        <taxon>Metazoa</taxon>
        <taxon>Spiralia</taxon>
        <taxon>Gnathifera</taxon>
        <taxon>Rotifera</taxon>
        <taxon>Eurotatoria</taxon>
        <taxon>Bdelloidea</taxon>
        <taxon>Philodinida</taxon>
        <taxon>Philodinidae</taxon>
        <taxon>Rotaria</taxon>
    </lineage>
</organism>
<evidence type="ECO:0000313" key="9">
    <source>
        <dbReference type="EMBL" id="CAF5167226.1"/>
    </source>
</evidence>
<keyword evidence="4" id="KW-1133">Transmembrane helix</keyword>
<dbReference type="InterPro" id="IPR037272">
    <property type="entry name" value="SNS_sf"/>
</dbReference>
<keyword evidence="5" id="KW-0472">Membrane</keyword>
<evidence type="ECO:0000313" key="10">
    <source>
        <dbReference type="Proteomes" id="UP000681720"/>
    </source>
</evidence>
<evidence type="ECO:0000256" key="4">
    <source>
        <dbReference type="ARBA" id="ARBA00022989"/>
    </source>
</evidence>
<name>A0A8S3GM97_9BILA</name>
<dbReference type="SUPFAM" id="SSF161070">
    <property type="entry name" value="SNF-like"/>
    <property type="match status" value="1"/>
</dbReference>
<reference evidence="9" key="1">
    <citation type="submission" date="2021-02" db="EMBL/GenBank/DDBJ databases">
        <authorList>
            <person name="Nowell W R."/>
        </authorList>
    </citation>
    <scope>NUCLEOTIDE SEQUENCE</scope>
</reference>
<dbReference type="GO" id="GO:0005283">
    <property type="term" value="F:amino acid:sodium symporter activity"/>
    <property type="evidence" value="ECO:0007669"/>
    <property type="project" value="TreeGrafter"/>
</dbReference>
<dbReference type="GO" id="GO:0089718">
    <property type="term" value="P:amino acid import across plasma membrane"/>
    <property type="evidence" value="ECO:0007669"/>
    <property type="project" value="TreeGrafter"/>
</dbReference>
<proteinExistence type="predicted"/>
<comment type="caution">
    <text evidence="9">The sequence shown here is derived from an EMBL/GenBank/DDBJ whole genome shotgun (WGS) entry which is preliminary data.</text>
</comment>